<dbReference type="PANTHER" id="PTHR11967:SF2">
    <property type="entry name" value="ALPHA-1-ACID GLYCOPROTEIN 1"/>
    <property type="match status" value="1"/>
</dbReference>
<evidence type="ECO:0000256" key="1">
    <source>
        <dbReference type="ARBA" id="ARBA00004613"/>
    </source>
</evidence>
<organism evidence="5 6">
    <name type="scientific">Hippocampus comes</name>
    <name type="common">Tiger tail seahorse</name>
    <dbReference type="NCBI Taxonomy" id="109280"/>
    <lineage>
        <taxon>Eukaryota</taxon>
        <taxon>Metazoa</taxon>
        <taxon>Chordata</taxon>
        <taxon>Craniata</taxon>
        <taxon>Vertebrata</taxon>
        <taxon>Euteleostomi</taxon>
        <taxon>Actinopterygii</taxon>
        <taxon>Neopterygii</taxon>
        <taxon>Teleostei</taxon>
        <taxon>Neoteleostei</taxon>
        <taxon>Acanthomorphata</taxon>
        <taxon>Syngnathiaria</taxon>
        <taxon>Syngnathiformes</taxon>
        <taxon>Syngnathoidei</taxon>
        <taxon>Syngnathidae</taxon>
        <taxon>Hippocampus</taxon>
    </lineage>
</organism>
<keyword evidence="3" id="KW-0732">Signal</keyword>
<comment type="subcellular location">
    <subcellularLocation>
        <location evidence="1">Secreted</location>
    </subcellularLocation>
</comment>
<dbReference type="Proteomes" id="UP000264820">
    <property type="component" value="Unplaced"/>
</dbReference>
<protein>
    <submittedName>
        <fullName evidence="5">Uncharacterized LOC109515129</fullName>
    </submittedName>
</protein>
<name>A0A3Q2Y388_HIPCM</name>
<reference evidence="5" key="1">
    <citation type="submission" date="2025-08" db="UniProtKB">
        <authorList>
            <consortium name="Ensembl"/>
        </authorList>
    </citation>
    <scope>IDENTIFICATION</scope>
</reference>
<dbReference type="OMA" id="KEYDSYW"/>
<dbReference type="AlphaFoldDB" id="A0A3Q2Y388"/>
<dbReference type="Ensembl" id="ENSHCOT00000002144.1">
    <property type="protein sequence ID" value="ENSHCOP00000007351.1"/>
    <property type="gene ID" value="ENSHCOG00000009373.1"/>
</dbReference>
<dbReference type="Gene3D" id="2.40.128.20">
    <property type="match status" value="1"/>
</dbReference>
<dbReference type="GeneTree" id="ENSGT00400000024810"/>
<reference evidence="5" key="2">
    <citation type="submission" date="2025-09" db="UniProtKB">
        <authorList>
            <consortium name="Ensembl"/>
        </authorList>
    </citation>
    <scope>IDENTIFICATION</scope>
</reference>
<evidence type="ECO:0000256" key="3">
    <source>
        <dbReference type="ARBA" id="ARBA00022729"/>
    </source>
</evidence>
<keyword evidence="2" id="KW-0964">Secreted</keyword>
<dbReference type="PANTHER" id="PTHR11967">
    <property type="entry name" value="ALPHA-1-ACID GLYCOPROTEIN"/>
    <property type="match status" value="1"/>
</dbReference>
<evidence type="ECO:0000256" key="2">
    <source>
        <dbReference type="ARBA" id="ARBA00022525"/>
    </source>
</evidence>
<proteinExistence type="predicted"/>
<dbReference type="InterPro" id="IPR012674">
    <property type="entry name" value="Calycin"/>
</dbReference>
<evidence type="ECO:0000313" key="5">
    <source>
        <dbReference type="Ensembl" id="ENSHCOP00000007351.1"/>
    </source>
</evidence>
<evidence type="ECO:0000256" key="4">
    <source>
        <dbReference type="ARBA" id="ARBA00023180"/>
    </source>
</evidence>
<sequence length="227" mass="24928">MIDAASKAQSRPKRSLAIGSAETLWLSVRVALCCGQLLGQRTFISGYTDNKVFDAMLKISDSSRITINAAAHNDKDLLFYEEMMMNGTCFGTKMNISIDGNVASAKMQNISSVFHWLPTCDGCQLFSINSTARDLKTFLELFGIHLGEAVNDQINARCLYLLAPGNTVKDSDLEHFKKQAHCLGFSGEPNFMIDPKKDIGVHKVNWASCSRSQTTTTTRGLLQTCSG</sequence>
<accession>A0A3Q2Y388</accession>
<dbReference type="GO" id="GO:0005576">
    <property type="term" value="C:extracellular region"/>
    <property type="evidence" value="ECO:0007669"/>
    <property type="project" value="UniProtKB-SubCell"/>
</dbReference>
<evidence type="ECO:0000313" key="6">
    <source>
        <dbReference type="Proteomes" id="UP000264820"/>
    </source>
</evidence>
<keyword evidence="6" id="KW-1185">Reference proteome</keyword>
<keyword evidence="4" id="KW-0325">Glycoprotein</keyword>